<dbReference type="Pfam" id="PF13936">
    <property type="entry name" value="HTH_38"/>
    <property type="match status" value="1"/>
</dbReference>
<proteinExistence type="predicted"/>
<dbReference type="AlphaFoldDB" id="A0A9N7VHW8"/>
<name>A0A9N7VHW8_PLEPL</name>
<dbReference type="Gene3D" id="1.10.10.60">
    <property type="entry name" value="Homeodomain-like"/>
    <property type="match status" value="1"/>
</dbReference>
<evidence type="ECO:0000313" key="3">
    <source>
        <dbReference type="Proteomes" id="UP001153269"/>
    </source>
</evidence>
<dbReference type="InterPro" id="IPR025246">
    <property type="entry name" value="IS30-like_HTH"/>
</dbReference>
<gene>
    <name evidence="2" type="ORF">PLEPLA_LOCUS36399</name>
</gene>
<reference evidence="2" key="1">
    <citation type="submission" date="2020-03" db="EMBL/GenBank/DDBJ databases">
        <authorList>
            <person name="Weist P."/>
        </authorList>
    </citation>
    <scope>NUCLEOTIDE SEQUENCE</scope>
</reference>
<dbReference type="Proteomes" id="UP001153269">
    <property type="component" value="Unassembled WGS sequence"/>
</dbReference>
<feature type="domain" description="Transposase IS30-like HTH" evidence="1">
    <location>
        <begin position="3"/>
        <end position="41"/>
    </location>
</feature>
<dbReference type="SUPFAM" id="SSF46689">
    <property type="entry name" value="Homeodomain-like"/>
    <property type="match status" value="1"/>
</dbReference>
<protein>
    <recommendedName>
        <fullName evidence="1">Transposase IS30-like HTH domain-containing protein</fullName>
    </recommendedName>
</protein>
<keyword evidence="3" id="KW-1185">Reference proteome</keyword>
<sequence length="125" mass="13905">MAKAKKLTVFERGRIVELHKQGLSQRAIAAEVGRMKTVILHFLKDPQGYGTKKLSGRPQKISPALSRRIRMAVRQDRGRSSSQIKAITGADCSPITIRRICEGRASKTRNVFKGHVSFNAPKLPI</sequence>
<organism evidence="2 3">
    <name type="scientific">Pleuronectes platessa</name>
    <name type="common">European plaice</name>
    <dbReference type="NCBI Taxonomy" id="8262"/>
    <lineage>
        <taxon>Eukaryota</taxon>
        <taxon>Metazoa</taxon>
        <taxon>Chordata</taxon>
        <taxon>Craniata</taxon>
        <taxon>Vertebrata</taxon>
        <taxon>Euteleostomi</taxon>
        <taxon>Actinopterygii</taxon>
        <taxon>Neopterygii</taxon>
        <taxon>Teleostei</taxon>
        <taxon>Neoteleostei</taxon>
        <taxon>Acanthomorphata</taxon>
        <taxon>Carangaria</taxon>
        <taxon>Pleuronectiformes</taxon>
        <taxon>Pleuronectoidei</taxon>
        <taxon>Pleuronectidae</taxon>
        <taxon>Pleuronectes</taxon>
    </lineage>
</organism>
<comment type="caution">
    <text evidence="2">The sequence shown here is derived from an EMBL/GenBank/DDBJ whole genome shotgun (WGS) entry which is preliminary data.</text>
</comment>
<accession>A0A9N7VHW8</accession>
<evidence type="ECO:0000259" key="1">
    <source>
        <dbReference type="Pfam" id="PF13936"/>
    </source>
</evidence>
<dbReference type="InterPro" id="IPR009057">
    <property type="entry name" value="Homeodomain-like_sf"/>
</dbReference>
<dbReference type="EMBL" id="CADEAL010003989">
    <property type="protein sequence ID" value="CAB1448750.1"/>
    <property type="molecule type" value="Genomic_DNA"/>
</dbReference>
<evidence type="ECO:0000313" key="2">
    <source>
        <dbReference type="EMBL" id="CAB1448750.1"/>
    </source>
</evidence>